<protein>
    <submittedName>
        <fullName evidence="1">Uncharacterized protein</fullName>
    </submittedName>
</protein>
<sequence>MRDKRLGFSFEMDFHFPIGKTPFIPRVNDGIHRGLLVMVKHHVEYCPFSDERLRIKSPVIPENSTDGVD</sequence>
<dbReference type="EMBL" id="BPLR01006318">
    <property type="protein sequence ID" value="GIY08966.1"/>
    <property type="molecule type" value="Genomic_DNA"/>
</dbReference>
<dbReference type="Proteomes" id="UP001054945">
    <property type="component" value="Unassembled WGS sequence"/>
</dbReference>
<name>A0AAV4QLK3_CAEEX</name>
<dbReference type="AlphaFoldDB" id="A0AAV4QLK3"/>
<keyword evidence="2" id="KW-1185">Reference proteome</keyword>
<comment type="caution">
    <text evidence="1">The sequence shown here is derived from an EMBL/GenBank/DDBJ whole genome shotgun (WGS) entry which is preliminary data.</text>
</comment>
<gene>
    <name evidence="1" type="ORF">CEXT_407851</name>
</gene>
<evidence type="ECO:0000313" key="1">
    <source>
        <dbReference type="EMBL" id="GIY08966.1"/>
    </source>
</evidence>
<accession>A0AAV4QLK3</accession>
<reference evidence="1 2" key="1">
    <citation type="submission" date="2021-06" db="EMBL/GenBank/DDBJ databases">
        <title>Caerostris extrusa draft genome.</title>
        <authorList>
            <person name="Kono N."/>
            <person name="Arakawa K."/>
        </authorList>
    </citation>
    <scope>NUCLEOTIDE SEQUENCE [LARGE SCALE GENOMIC DNA]</scope>
</reference>
<evidence type="ECO:0000313" key="2">
    <source>
        <dbReference type="Proteomes" id="UP001054945"/>
    </source>
</evidence>
<organism evidence="1 2">
    <name type="scientific">Caerostris extrusa</name>
    <name type="common">Bark spider</name>
    <name type="synonym">Caerostris bankana</name>
    <dbReference type="NCBI Taxonomy" id="172846"/>
    <lineage>
        <taxon>Eukaryota</taxon>
        <taxon>Metazoa</taxon>
        <taxon>Ecdysozoa</taxon>
        <taxon>Arthropoda</taxon>
        <taxon>Chelicerata</taxon>
        <taxon>Arachnida</taxon>
        <taxon>Araneae</taxon>
        <taxon>Araneomorphae</taxon>
        <taxon>Entelegynae</taxon>
        <taxon>Araneoidea</taxon>
        <taxon>Araneidae</taxon>
        <taxon>Caerostris</taxon>
    </lineage>
</organism>
<proteinExistence type="predicted"/>